<evidence type="ECO:0000313" key="4">
    <source>
        <dbReference type="Proteomes" id="UP000276899"/>
    </source>
</evidence>
<keyword evidence="2" id="KW-1133">Transmembrane helix</keyword>
<accession>A0A448KBG5</accession>
<dbReference type="STRING" id="1278298.GCA_000428685_01868"/>
<evidence type="ECO:0000256" key="2">
    <source>
        <dbReference type="SAM" id="Phobius"/>
    </source>
</evidence>
<keyword evidence="2" id="KW-0812">Transmembrane</keyword>
<reference evidence="3 4" key="1">
    <citation type="submission" date="2018-12" db="EMBL/GenBank/DDBJ databases">
        <authorList>
            <consortium name="Pathogen Informatics"/>
        </authorList>
    </citation>
    <scope>NUCLEOTIDE SEQUENCE [LARGE SCALE GENOMIC DNA]</scope>
    <source>
        <strain evidence="3 4">NCTC11923</strain>
    </source>
</reference>
<evidence type="ECO:0000313" key="3">
    <source>
        <dbReference type="EMBL" id="VEG74273.1"/>
    </source>
</evidence>
<dbReference type="AlphaFoldDB" id="A0A448KBG5"/>
<evidence type="ECO:0000256" key="1">
    <source>
        <dbReference type="SAM" id="MobiDB-lite"/>
    </source>
</evidence>
<sequence length="128" mass="13603">MSDSEQMSGSSQDAPATPEQLEERLRAQRQALADSVDELAWRVDPRAQARAAGEELRDQAQAGLSALRGQAEEGLADLRGRADWLRARMGRTVRGVQDGDPQSLKEAAAAIAVGAVATGLVVAGLLRR</sequence>
<feature type="transmembrane region" description="Helical" evidence="2">
    <location>
        <begin position="107"/>
        <end position="126"/>
    </location>
</feature>
<organism evidence="3 4">
    <name type="scientific">Actinomyces slackii</name>
    <dbReference type="NCBI Taxonomy" id="52774"/>
    <lineage>
        <taxon>Bacteria</taxon>
        <taxon>Bacillati</taxon>
        <taxon>Actinomycetota</taxon>
        <taxon>Actinomycetes</taxon>
        <taxon>Actinomycetales</taxon>
        <taxon>Actinomycetaceae</taxon>
        <taxon>Actinomyces</taxon>
    </lineage>
</organism>
<proteinExistence type="predicted"/>
<protein>
    <submittedName>
        <fullName evidence="3">Protein of uncharacterized function (DUF3618)</fullName>
    </submittedName>
</protein>
<name>A0A448KBG5_9ACTO</name>
<dbReference type="Proteomes" id="UP000276899">
    <property type="component" value="Chromosome"/>
</dbReference>
<gene>
    <name evidence="3" type="ORF">NCTC11923_00903</name>
</gene>
<dbReference type="RefSeq" id="WP_026428117.1">
    <property type="nucleotide sequence ID" value="NZ_CBCRWE010000130.1"/>
</dbReference>
<dbReference type="Pfam" id="PF12277">
    <property type="entry name" value="DUF3618"/>
    <property type="match status" value="1"/>
</dbReference>
<dbReference type="InterPro" id="IPR022062">
    <property type="entry name" value="DUF3618"/>
</dbReference>
<keyword evidence="2" id="KW-0472">Membrane</keyword>
<keyword evidence="4" id="KW-1185">Reference proteome</keyword>
<feature type="region of interest" description="Disordered" evidence="1">
    <location>
        <begin position="1"/>
        <end position="23"/>
    </location>
</feature>
<dbReference type="KEGG" id="asla:NCTC11923_00903"/>
<dbReference type="EMBL" id="LR134363">
    <property type="protein sequence ID" value="VEG74273.1"/>
    <property type="molecule type" value="Genomic_DNA"/>
</dbReference>
<feature type="compositionally biased region" description="Polar residues" evidence="1">
    <location>
        <begin position="1"/>
        <end position="14"/>
    </location>
</feature>